<dbReference type="InterPro" id="IPR006162">
    <property type="entry name" value="Ppantetheine_attach_site"/>
</dbReference>
<evidence type="ECO:0000256" key="2">
    <source>
        <dbReference type="ARBA" id="ARBA00006432"/>
    </source>
</evidence>
<protein>
    <submittedName>
        <fullName evidence="9">Amino acid adenylation domain-containing protein</fullName>
    </submittedName>
</protein>
<dbReference type="GO" id="GO:0003824">
    <property type="term" value="F:catalytic activity"/>
    <property type="evidence" value="ECO:0007669"/>
    <property type="project" value="UniProtKB-KW"/>
</dbReference>
<name>A0A8J6ZIK7_DESMC</name>
<dbReference type="Pfam" id="PF00501">
    <property type="entry name" value="AMP-binding"/>
    <property type="match status" value="2"/>
</dbReference>
<dbReference type="PROSITE" id="PS00012">
    <property type="entry name" value="PHOSPHOPANTETHEINE"/>
    <property type="match status" value="2"/>
</dbReference>
<keyword evidence="6" id="KW-0045">Antibiotic biosynthesis</keyword>
<proteinExistence type="inferred from homology"/>
<comment type="similarity">
    <text evidence="2">Belongs to the ATP-dependent AMP-binding enzyme family.</text>
</comment>
<dbReference type="Gene3D" id="1.10.1200.10">
    <property type="entry name" value="ACP-like"/>
    <property type="match status" value="2"/>
</dbReference>
<dbReference type="SUPFAM" id="SSF47336">
    <property type="entry name" value="ACP-like"/>
    <property type="match status" value="2"/>
</dbReference>
<dbReference type="InterPro" id="IPR020806">
    <property type="entry name" value="PKS_PP-bd"/>
</dbReference>
<dbReference type="PANTHER" id="PTHR45527">
    <property type="entry name" value="NONRIBOSOMAL PEPTIDE SYNTHETASE"/>
    <property type="match status" value="1"/>
</dbReference>
<dbReference type="SMART" id="SM00823">
    <property type="entry name" value="PKS_PP"/>
    <property type="match status" value="2"/>
</dbReference>
<dbReference type="PROSITE" id="PS50075">
    <property type="entry name" value="CARRIER"/>
    <property type="match status" value="2"/>
</dbReference>
<dbReference type="RefSeq" id="WP_193914199.1">
    <property type="nucleotide sequence ID" value="NZ_JADEXS020000001.1"/>
</dbReference>
<dbReference type="GO" id="GO:0005829">
    <property type="term" value="C:cytosol"/>
    <property type="evidence" value="ECO:0007669"/>
    <property type="project" value="TreeGrafter"/>
</dbReference>
<dbReference type="GO" id="GO:0008610">
    <property type="term" value="P:lipid biosynthetic process"/>
    <property type="evidence" value="ECO:0007669"/>
    <property type="project" value="UniProtKB-ARBA"/>
</dbReference>
<dbReference type="CDD" id="cd19534">
    <property type="entry name" value="E_NRPS"/>
    <property type="match status" value="1"/>
</dbReference>
<dbReference type="InterPro" id="IPR010060">
    <property type="entry name" value="NRPS_synth"/>
</dbReference>
<dbReference type="Proteomes" id="UP000622533">
    <property type="component" value="Unassembled WGS sequence"/>
</dbReference>
<evidence type="ECO:0000259" key="8">
    <source>
        <dbReference type="PROSITE" id="PS50075"/>
    </source>
</evidence>
<evidence type="ECO:0000313" key="10">
    <source>
        <dbReference type="Proteomes" id="UP000622533"/>
    </source>
</evidence>
<dbReference type="InterPro" id="IPR045851">
    <property type="entry name" value="AMP-bd_C_sf"/>
</dbReference>
<dbReference type="InterPro" id="IPR036736">
    <property type="entry name" value="ACP-like_sf"/>
</dbReference>
<gene>
    <name evidence="9" type="ORF">IQ276_05195</name>
</gene>
<comment type="caution">
    <text evidence="9">The sequence shown here is derived from an EMBL/GenBank/DDBJ whole genome shotgun (WGS) entry which is preliminary data.</text>
</comment>
<dbReference type="FunFam" id="3.30.300.30:FF:000010">
    <property type="entry name" value="Enterobactin synthetase component F"/>
    <property type="match status" value="2"/>
</dbReference>
<dbReference type="Gene3D" id="3.30.300.30">
    <property type="match status" value="2"/>
</dbReference>
<feature type="compositionally biased region" description="Polar residues" evidence="7">
    <location>
        <begin position="1523"/>
        <end position="1543"/>
    </location>
</feature>
<evidence type="ECO:0000256" key="5">
    <source>
        <dbReference type="ARBA" id="ARBA00022737"/>
    </source>
</evidence>
<dbReference type="GO" id="GO:0031177">
    <property type="term" value="F:phosphopantetheine binding"/>
    <property type="evidence" value="ECO:0007669"/>
    <property type="project" value="InterPro"/>
</dbReference>
<dbReference type="InterPro" id="IPR025110">
    <property type="entry name" value="AMP-bd_C"/>
</dbReference>
<organism evidence="9 10">
    <name type="scientific">Desmonostoc muscorum LEGE 12446</name>
    <dbReference type="NCBI Taxonomy" id="1828758"/>
    <lineage>
        <taxon>Bacteria</taxon>
        <taxon>Bacillati</taxon>
        <taxon>Cyanobacteriota</taxon>
        <taxon>Cyanophyceae</taxon>
        <taxon>Nostocales</taxon>
        <taxon>Nostocaceae</taxon>
        <taxon>Desmonostoc</taxon>
    </lineage>
</organism>
<evidence type="ECO:0000256" key="4">
    <source>
        <dbReference type="ARBA" id="ARBA00022553"/>
    </source>
</evidence>
<evidence type="ECO:0000313" key="9">
    <source>
        <dbReference type="EMBL" id="MBE9021875.1"/>
    </source>
</evidence>
<dbReference type="Pfam" id="PF00668">
    <property type="entry name" value="Condensation"/>
    <property type="match status" value="2"/>
</dbReference>
<feature type="region of interest" description="Disordered" evidence="7">
    <location>
        <begin position="1523"/>
        <end position="1544"/>
    </location>
</feature>
<dbReference type="InterPro" id="IPR000873">
    <property type="entry name" value="AMP-dep_synth/lig_dom"/>
</dbReference>
<feature type="domain" description="Carrier" evidence="8">
    <location>
        <begin position="558"/>
        <end position="633"/>
    </location>
</feature>
<comment type="cofactor">
    <cofactor evidence="1">
        <name>pantetheine 4'-phosphate</name>
        <dbReference type="ChEBI" id="CHEBI:47942"/>
    </cofactor>
</comment>
<dbReference type="InterPro" id="IPR009081">
    <property type="entry name" value="PP-bd_ACP"/>
</dbReference>
<dbReference type="FunFam" id="1.10.1200.10:FF:000005">
    <property type="entry name" value="Nonribosomal peptide synthetase 1"/>
    <property type="match status" value="2"/>
</dbReference>
<dbReference type="InterPro" id="IPR001242">
    <property type="entry name" value="Condensation_dom"/>
</dbReference>
<keyword evidence="5" id="KW-0677">Repeat</keyword>
<dbReference type="Gene3D" id="2.30.38.10">
    <property type="entry name" value="Luciferase, Domain 3"/>
    <property type="match status" value="2"/>
</dbReference>
<dbReference type="SUPFAM" id="SSF56801">
    <property type="entry name" value="Acetyl-CoA synthetase-like"/>
    <property type="match status" value="2"/>
</dbReference>
<accession>A0A8J6ZIK7</accession>
<dbReference type="Gene3D" id="3.40.50.980">
    <property type="match status" value="4"/>
</dbReference>
<dbReference type="NCBIfam" id="TIGR01720">
    <property type="entry name" value="NRPS-para261"/>
    <property type="match status" value="1"/>
</dbReference>
<dbReference type="Gene3D" id="3.30.559.10">
    <property type="entry name" value="Chloramphenicol acetyltransferase-like domain"/>
    <property type="match status" value="2"/>
</dbReference>
<dbReference type="GO" id="GO:0044550">
    <property type="term" value="P:secondary metabolite biosynthetic process"/>
    <property type="evidence" value="ECO:0007669"/>
    <property type="project" value="UniProtKB-ARBA"/>
</dbReference>
<dbReference type="SUPFAM" id="SSF52777">
    <property type="entry name" value="CoA-dependent acyltransferases"/>
    <property type="match status" value="4"/>
</dbReference>
<dbReference type="FunFam" id="3.40.50.12780:FF:000012">
    <property type="entry name" value="Non-ribosomal peptide synthetase"/>
    <property type="match status" value="2"/>
</dbReference>
<dbReference type="InterPro" id="IPR020845">
    <property type="entry name" value="AMP-binding_CS"/>
</dbReference>
<dbReference type="InterPro" id="IPR010071">
    <property type="entry name" value="AA_adenyl_dom"/>
</dbReference>
<dbReference type="GO" id="GO:0017000">
    <property type="term" value="P:antibiotic biosynthetic process"/>
    <property type="evidence" value="ECO:0007669"/>
    <property type="project" value="UniProtKB-KW"/>
</dbReference>
<dbReference type="NCBIfam" id="NF003417">
    <property type="entry name" value="PRK04813.1"/>
    <property type="match status" value="4"/>
</dbReference>
<dbReference type="Gene3D" id="3.30.559.30">
    <property type="entry name" value="Nonribosomal peptide synthetase, condensation domain"/>
    <property type="match status" value="2"/>
</dbReference>
<evidence type="ECO:0000256" key="7">
    <source>
        <dbReference type="SAM" id="MobiDB-lite"/>
    </source>
</evidence>
<feature type="domain" description="Carrier" evidence="8">
    <location>
        <begin position="1677"/>
        <end position="1751"/>
    </location>
</feature>
<dbReference type="Pfam" id="PF13193">
    <property type="entry name" value="AMP-binding_C"/>
    <property type="match status" value="2"/>
</dbReference>
<keyword evidence="3" id="KW-0596">Phosphopantetheine</keyword>
<dbReference type="FunFam" id="3.40.50.980:FF:000001">
    <property type="entry name" value="Non-ribosomal peptide synthetase"/>
    <property type="match status" value="2"/>
</dbReference>
<dbReference type="EMBL" id="JADEXS010000043">
    <property type="protein sequence ID" value="MBE9021875.1"/>
    <property type="molecule type" value="Genomic_DNA"/>
</dbReference>
<dbReference type="FunFam" id="3.30.559.10:FF:000012">
    <property type="entry name" value="Non-ribosomal peptide synthetase"/>
    <property type="match status" value="1"/>
</dbReference>
<evidence type="ECO:0000256" key="6">
    <source>
        <dbReference type="ARBA" id="ARBA00023194"/>
    </source>
</evidence>
<dbReference type="PANTHER" id="PTHR45527:SF14">
    <property type="entry name" value="PLIPASTATIN SYNTHASE SUBUNIT B"/>
    <property type="match status" value="1"/>
</dbReference>
<reference evidence="9" key="1">
    <citation type="submission" date="2020-10" db="EMBL/GenBank/DDBJ databases">
        <authorList>
            <person name="Castelo-Branco R."/>
            <person name="Eusebio N."/>
            <person name="Adriana R."/>
            <person name="Vieira A."/>
            <person name="Brugerolle De Fraissinette N."/>
            <person name="Rezende De Castro R."/>
            <person name="Schneider M.P."/>
            <person name="Vasconcelos V."/>
            <person name="Leao P.N."/>
        </authorList>
    </citation>
    <scope>NUCLEOTIDE SEQUENCE</scope>
    <source>
        <strain evidence="9">LEGE 12446</strain>
    </source>
</reference>
<dbReference type="InterPro" id="IPR023213">
    <property type="entry name" value="CAT-like_dom_sf"/>
</dbReference>
<dbReference type="GO" id="GO:0043041">
    <property type="term" value="P:amino acid activation for nonribosomal peptide biosynthetic process"/>
    <property type="evidence" value="ECO:0007669"/>
    <property type="project" value="TreeGrafter"/>
</dbReference>
<sequence length="2247" mass="252221">MFEQCIHQLFESQVARTPQAIAVEYGHEQLTYQELNIKANQLAHHLQKLGVRAETLVGICVDRSLEMIVGLLGILKAGGAYVPLDPAYPTERLQFMVEDAQISILVTQEKWSSLISDYSGQVICLDSHQDEIFNDSNAYGGQSQHNLINTVKPNNLAYVIYTSGSTGKPKGVMVEHHSLVNFIQMALALPAVGIAQYKISECDRILQFASMSFDVAAEEIYSCLSCGATLVLRTEEMMSSVASFVQQSQNWQITIWDLPTAYWHLIVNELATGKITLPQSLRLVIIGGERVLPEKVKMWLKCVGNFPELINAYGPTEATIAAISCCLSNYTKLENTEVPIGKPMGENIQVYVLDQNLQQVPTQVTGEIHIGGAGLARGYLNRPELTAEKFIQNPFGDFGLGNTSENLELPEIDLENKFNNPKSKIQNSKLYKTGDLGRYLPDGNLEFVGRIDEQVKFNGFRIELGEIESVLNQHCEVSQSVVIIREDSPGNKRLVAYIVPHQKTAIAPTTFESFLKKKLPSYMVPSIFVFLDALPLTPNDKIDRQALPVPNLQKTFVAPRNSQEEALAEIWRQIFGLEQIGIDDNFFQLGGHSLIATQILSRIRDVFQVELSFKQLFENPTIDDLIKVIFHQQQIKQTFPIAKIQPIPRGGYLPVSFAQERVYFIEQLAPSMSAYQFQESLRFQGYLNISILEESLGEILHRHEIFRTTFPAVEGKLVQLIHPPQPVKLEVIDLQNFAKSEQEAEVERLTEVEIHKPFNISELPLIRWTLLKLSDHEHVLVHVEHHMVHDGWSFNLFLRELLALYQAFSEGKPSPLAEPSLQFADFAHWQRQWVLTEEAQAQLDYWKQKLSGSPPLLELPGVSPRPVEQTYQGGMRRMELPLHVCEALRNMGRQEGVTLFMSMFTVFVTMLYRYTGQEDLCVGSGVANRRWRETEGLIGMIVNNIVLRTNVSGNPTFRELLAQVRQVTLEGYANEDLPFDKVVEALKPERNLSYNPLFQVMFSFHDALLPELRLPGLSIKQHEALNNKSAKFDLDIVVIPRSEQRVGRNSQHEAQGIETEGITLVWEYNSDLFDAATIDRMMGQYQTLVEGIVANPDLRISQYPLLTPEQQQQLLVEWNATKTTYPQGKCIHQLVEAQVDKTPDAVAVIFGGQKLTYRQLNEQANQLAHYLKTLGVKADTLVGICIERSLEMIVGLLGILKAGGAYVPLDSAYPAERLSEIVNDAQVPILVTMQQWATVSAEHSLEIVCLDTQRELIANQSRENPDSEVADSNLAYVIYTSGSTGKPKGVLIEHHSLVNFSQAALAQYKMTVGDCILQFASISFDAAAEEIYPCLTCGGTLVLRTEEMLQSVSAFVQQSKDWELTVWDLPTAYWHLLVSELASGNLLLPESLRLVIIGGERVLPEKVAIWHQLVGNYPQLINSYGPTEATVVATLSDLSENALNHSEVPIGKPINNVQVYVLDKYLQPVPIGVPGELHIGGVGVARGYLNRPELTLEKFILNPFTDFGLPILDFGLGNTGENLESSQPLELENQSNNPKSKIQNPKLYKTGDLVRYLPDGNLEYLGRIDSQVKIRGFRIELGEIETVLNQHPQVAQAVVIAREDIPGNQRLVAYVVGNQIQIDDIRQFLKQKLPPYMVPSAFILLDRLPMTPNGKVDYRALPAPDTSQRNSEVEFVLPRTFAEEKLAAIWAEVLRRSNVSIHDNFFELGGDSIISIQMISRANQVGLHLTPKQLFQHQTIAELATVVGTTSQIKANQGLVTGSVPLTPIQHWFFQQNLPDADYFNQSAMLVIPSGTKPELLKQAVQELLWHHDALRSCFARLPLGESQFIRESIPPQQIHHPPQETVPFTIVDLSELSPQAQQTAMQTKDAQLQASLNLSSGEIVQVALFNLGINQPNQLLFVIHHLAVDGISWRILLEDLATAYQQLNRAEAIKLPAKTTSFQEWANRLQEYSKSEIIAKEIDYWLSPFQGDIAPLPIDYPSGIKDNTLTSTHSFTLFLNEDETRALLQDVPSAYNTQINDILLTALVQSFSQWTGQKSLIVDLEGHGREDLFEDVDLSRTVGWFTTLFPVELKVSSVHDLPATLKLVKEQLRRLPKHGIGYGILRYLHPNPAVKNKFQSLAPAEVSFNYLGQFDQVLSASGMLGTVKEWKSEHSKRGNRNHLLAISGLIHSGKLEIDFAYSDKIHKIDTIERLAFGFMEALRTLITHCQSKESQDYTPSDFSAAKINQQQLDKFIAKINKNKTKS</sequence>
<keyword evidence="4" id="KW-0597">Phosphoprotein</keyword>
<evidence type="ECO:0000256" key="1">
    <source>
        <dbReference type="ARBA" id="ARBA00001957"/>
    </source>
</evidence>
<keyword evidence="10" id="KW-1185">Reference proteome</keyword>
<evidence type="ECO:0000256" key="3">
    <source>
        <dbReference type="ARBA" id="ARBA00022450"/>
    </source>
</evidence>
<dbReference type="PROSITE" id="PS00455">
    <property type="entry name" value="AMP_BINDING"/>
    <property type="match status" value="2"/>
</dbReference>
<dbReference type="CDD" id="cd19531">
    <property type="entry name" value="LCL_NRPS-like"/>
    <property type="match status" value="1"/>
</dbReference>
<dbReference type="Pfam" id="PF00550">
    <property type="entry name" value="PP-binding"/>
    <property type="match status" value="2"/>
</dbReference>
<dbReference type="NCBIfam" id="TIGR01733">
    <property type="entry name" value="AA-adenyl-dom"/>
    <property type="match status" value="2"/>
</dbReference>